<dbReference type="OrthoDB" id="5204190at2759"/>
<dbReference type="HOGENOM" id="CLU_025201_0_0_1"/>
<organism evidence="5 6">
    <name type="scientific">Verruconis gallopava</name>
    <dbReference type="NCBI Taxonomy" id="253628"/>
    <lineage>
        <taxon>Eukaryota</taxon>
        <taxon>Fungi</taxon>
        <taxon>Dikarya</taxon>
        <taxon>Ascomycota</taxon>
        <taxon>Pezizomycotina</taxon>
        <taxon>Dothideomycetes</taxon>
        <taxon>Pleosporomycetidae</taxon>
        <taxon>Venturiales</taxon>
        <taxon>Sympoventuriaceae</taxon>
        <taxon>Verruconis</taxon>
    </lineage>
</organism>
<proteinExistence type="predicted"/>
<evidence type="ECO:0000256" key="3">
    <source>
        <dbReference type="SAM" id="MobiDB-lite"/>
    </source>
</evidence>
<feature type="compositionally biased region" description="Polar residues" evidence="3">
    <location>
        <begin position="97"/>
        <end position="112"/>
    </location>
</feature>
<feature type="compositionally biased region" description="Basic and acidic residues" evidence="3">
    <location>
        <begin position="168"/>
        <end position="177"/>
    </location>
</feature>
<feature type="region of interest" description="Disordered" evidence="3">
    <location>
        <begin position="97"/>
        <end position="182"/>
    </location>
</feature>
<feature type="region of interest" description="Disordered" evidence="3">
    <location>
        <begin position="260"/>
        <end position="285"/>
    </location>
</feature>
<dbReference type="InParanoid" id="A0A0D1XUF5"/>
<feature type="domain" description="K Homology" evidence="4">
    <location>
        <begin position="285"/>
        <end position="356"/>
    </location>
</feature>
<dbReference type="Gene3D" id="3.30.1370.10">
    <property type="entry name" value="K Homology domain, type 1"/>
    <property type="match status" value="3"/>
</dbReference>
<dbReference type="Proteomes" id="UP000053259">
    <property type="component" value="Unassembled WGS sequence"/>
</dbReference>
<feature type="compositionally biased region" description="Low complexity" evidence="3">
    <location>
        <begin position="13"/>
        <end position="25"/>
    </location>
</feature>
<dbReference type="GO" id="GO:0003723">
    <property type="term" value="F:RNA binding"/>
    <property type="evidence" value="ECO:0007669"/>
    <property type="project" value="UniProtKB-UniRule"/>
</dbReference>
<dbReference type="VEuPathDB" id="FungiDB:PV09_02835"/>
<dbReference type="InterPro" id="IPR004087">
    <property type="entry name" value="KH_dom"/>
</dbReference>
<dbReference type="InterPro" id="IPR004088">
    <property type="entry name" value="KH_dom_type_1"/>
</dbReference>
<feature type="compositionally biased region" description="Polar residues" evidence="3">
    <location>
        <begin position="262"/>
        <end position="278"/>
    </location>
</feature>
<dbReference type="PROSITE" id="PS50084">
    <property type="entry name" value="KH_TYPE_1"/>
    <property type="match status" value="3"/>
</dbReference>
<dbReference type="AlphaFoldDB" id="A0A0D1XUF5"/>
<dbReference type="GeneID" id="27310808"/>
<feature type="compositionally biased region" description="Basic and acidic residues" evidence="3">
    <location>
        <begin position="135"/>
        <end position="145"/>
    </location>
</feature>
<dbReference type="Pfam" id="PF00013">
    <property type="entry name" value="KH_1"/>
    <property type="match status" value="3"/>
</dbReference>
<gene>
    <name evidence="5" type="ORF">PV09_02835</name>
</gene>
<reference evidence="5 6" key="1">
    <citation type="submission" date="2015-01" db="EMBL/GenBank/DDBJ databases">
        <title>The Genome Sequence of Ochroconis gallopava CBS43764.</title>
        <authorList>
            <consortium name="The Broad Institute Genomics Platform"/>
            <person name="Cuomo C."/>
            <person name="de Hoog S."/>
            <person name="Gorbushina A."/>
            <person name="Stielow B."/>
            <person name="Teixiera M."/>
            <person name="Abouelleil A."/>
            <person name="Chapman S.B."/>
            <person name="Priest M."/>
            <person name="Young S.K."/>
            <person name="Wortman J."/>
            <person name="Nusbaum C."/>
            <person name="Birren B."/>
        </authorList>
    </citation>
    <scope>NUCLEOTIDE SEQUENCE [LARGE SCALE GENOMIC DNA]</scope>
    <source>
        <strain evidence="5 6">CBS 43764</strain>
    </source>
</reference>
<feature type="domain" description="K Homology" evidence="4">
    <location>
        <begin position="386"/>
        <end position="456"/>
    </location>
</feature>
<name>A0A0D1XUF5_9PEZI</name>
<dbReference type="STRING" id="253628.A0A0D1XUF5"/>
<feature type="region of interest" description="Disordered" evidence="3">
    <location>
        <begin position="354"/>
        <end position="385"/>
    </location>
</feature>
<feature type="domain" description="K Homology" evidence="4">
    <location>
        <begin position="177"/>
        <end position="248"/>
    </location>
</feature>
<evidence type="ECO:0000313" key="5">
    <source>
        <dbReference type="EMBL" id="KIW06381.1"/>
    </source>
</evidence>
<evidence type="ECO:0000256" key="1">
    <source>
        <dbReference type="ARBA" id="ARBA00022737"/>
    </source>
</evidence>
<feature type="compositionally biased region" description="Pro residues" evidence="3">
    <location>
        <begin position="26"/>
        <end position="37"/>
    </location>
</feature>
<evidence type="ECO:0000259" key="4">
    <source>
        <dbReference type="SMART" id="SM00322"/>
    </source>
</evidence>
<dbReference type="EMBL" id="KN847535">
    <property type="protein sequence ID" value="KIW06381.1"/>
    <property type="molecule type" value="Genomic_DNA"/>
</dbReference>
<feature type="region of interest" description="Disordered" evidence="3">
    <location>
        <begin position="13"/>
        <end position="80"/>
    </location>
</feature>
<evidence type="ECO:0000313" key="6">
    <source>
        <dbReference type="Proteomes" id="UP000053259"/>
    </source>
</evidence>
<keyword evidence="6" id="KW-1185">Reference proteome</keyword>
<keyword evidence="1" id="KW-0677">Repeat</keyword>
<evidence type="ECO:0000256" key="2">
    <source>
        <dbReference type="PROSITE-ProRule" id="PRU00117"/>
    </source>
</evidence>
<feature type="region of interest" description="Disordered" evidence="3">
    <location>
        <begin position="481"/>
        <end position="507"/>
    </location>
</feature>
<accession>A0A0D1XUF5</accession>
<dbReference type="InterPro" id="IPR036612">
    <property type="entry name" value="KH_dom_type_1_sf"/>
</dbReference>
<dbReference type="SUPFAM" id="SSF54791">
    <property type="entry name" value="Eukaryotic type KH-domain (KH-domain type I)"/>
    <property type="match status" value="3"/>
</dbReference>
<dbReference type="SMART" id="SM00322">
    <property type="entry name" value="KH"/>
    <property type="match status" value="3"/>
</dbReference>
<protein>
    <recommendedName>
        <fullName evidence="4">K Homology domain-containing protein</fullName>
    </recommendedName>
</protein>
<dbReference type="CDD" id="cd00105">
    <property type="entry name" value="KH-I"/>
    <property type="match status" value="2"/>
</dbReference>
<dbReference type="RefSeq" id="XP_016216250.1">
    <property type="nucleotide sequence ID" value="XM_016355944.1"/>
</dbReference>
<keyword evidence="2" id="KW-0694">RNA-binding</keyword>
<sequence length="543" mass="58495">MASQDVQAILAALQAAQHPTATPPTQAQPPPLPPSAIPAPAYSGIVPTPPPPQGGYPPYSALPQPAASGSIDLNSIKPVGHGNVNFQDALASVQGFASSRGVSSPSNAPSSRQDPRLAGRASSRRSRSPDSYNPYRDERRDDSRRQNGYGRSRSRSPPRGQRDTYASTRDRDYGRDDPDSEVVSIESNLVGLVIGRGGENLKRIEKESGARIQFITGPQHNGPYRECRLSGSVRNRQDAKNMIWKILDENGGHASAMKEIGQQPSRNQGQSQTRQAANQPKLREGENSMQIMVPDKTVGLIIGRGGETIRDLQEKSQCHINIVGENKSVNGMRPVNLIGSTEAAEYARKMIEEIVKSDTRSQDPPTGAGRQQDRRQPTGGVAAGTDKITEMIRVPSESVGMIIGKGGETIKQMQNDTGCKINVQQAQGQDIERPIELVGDYAAIARAKATIWDKVEQVKEKNGGGRSQSQTDQQFGSNAFAQQQPYGQQPYGQQPATAQAAPTADPYAPYGGYEAYTRLWAQYLQSGQAAAAATAAAPQQPQQ</sequence>
<dbReference type="PANTHER" id="PTHR10288">
    <property type="entry name" value="KH DOMAIN CONTAINING RNA BINDING PROTEIN"/>
    <property type="match status" value="1"/>
</dbReference>